<dbReference type="SUPFAM" id="SSF51261">
    <property type="entry name" value="Duplicated hybrid motif"/>
    <property type="match status" value="1"/>
</dbReference>
<dbReference type="Proteomes" id="UP000319502">
    <property type="component" value="Unassembled WGS sequence"/>
</dbReference>
<evidence type="ECO:0000313" key="12">
    <source>
        <dbReference type="Proteomes" id="UP000319502"/>
    </source>
</evidence>
<evidence type="ECO:0000256" key="5">
    <source>
        <dbReference type="ARBA" id="ARBA00022801"/>
    </source>
</evidence>
<comment type="caution">
    <text evidence="11">The sequence shown here is derived from an EMBL/GenBank/DDBJ whole genome shotgun (WGS) entry which is preliminary data.</text>
</comment>
<dbReference type="GO" id="GO:0004222">
    <property type="term" value="F:metalloendopeptidase activity"/>
    <property type="evidence" value="ECO:0007669"/>
    <property type="project" value="TreeGrafter"/>
</dbReference>
<keyword evidence="4" id="KW-0479">Metal-binding</keyword>
<dbReference type="PANTHER" id="PTHR21666:SF288">
    <property type="entry name" value="CELL DIVISION PROTEIN YTFB"/>
    <property type="match status" value="1"/>
</dbReference>
<evidence type="ECO:0000259" key="10">
    <source>
        <dbReference type="Pfam" id="PF22310"/>
    </source>
</evidence>
<reference evidence="11 12" key="1">
    <citation type="submission" date="2019-07" db="EMBL/GenBank/DDBJ databases">
        <title>The pathways for chlorine oxyanion respiration interact through the shared metabolite chlorate.</title>
        <authorList>
            <person name="Barnum T.P."/>
            <person name="Cheng Y."/>
            <person name="Hill K.A."/>
            <person name="Lucas L.N."/>
            <person name="Carlson H.K."/>
            <person name="Coates J.D."/>
        </authorList>
    </citation>
    <scope>NUCLEOTIDE SEQUENCE [LARGE SCALE GENOMIC DNA]</scope>
    <source>
        <strain evidence="11 12">SFB-3</strain>
    </source>
</reference>
<comment type="cofactor">
    <cofactor evidence="1">
        <name>Zn(2+)</name>
        <dbReference type="ChEBI" id="CHEBI:29105"/>
    </cofactor>
</comment>
<evidence type="ECO:0000256" key="7">
    <source>
        <dbReference type="ARBA" id="ARBA00023049"/>
    </source>
</evidence>
<dbReference type="Gene3D" id="3.10.450.350">
    <property type="match status" value="2"/>
</dbReference>
<dbReference type="Pfam" id="PF19425">
    <property type="entry name" value="Csd3_N2"/>
    <property type="match status" value="1"/>
</dbReference>
<feature type="domain" description="M23ase beta-sheet core" evidence="8">
    <location>
        <begin position="303"/>
        <end position="399"/>
    </location>
</feature>
<keyword evidence="12" id="KW-1185">Reference proteome</keyword>
<feature type="domain" description="Csd3-like second N-terminal" evidence="9">
    <location>
        <begin position="174"/>
        <end position="290"/>
    </location>
</feature>
<keyword evidence="5" id="KW-0378">Hydrolase</keyword>
<keyword evidence="7" id="KW-0482">Metalloprotease</keyword>
<dbReference type="InterPro" id="IPR011055">
    <property type="entry name" value="Dup_hybrid_motif"/>
</dbReference>
<evidence type="ECO:0000259" key="8">
    <source>
        <dbReference type="Pfam" id="PF01551"/>
    </source>
</evidence>
<feature type="domain" description="DD-carboxypeptidase/endopeptidase Mpg-like N-terminal" evidence="10">
    <location>
        <begin position="77"/>
        <end position="136"/>
    </location>
</feature>
<keyword evidence="3" id="KW-0645">Protease</keyword>
<name>A0A557QCM7_9RHOO</name>
<dbReference type="AlphaFoldDB" id="A0A557QCM7"/>
<evidence type="ECO:0000256" key="6">
    <source>
        <dbReference type="ARBA" id="ARBA00022833"/>
    </source>
</evidence>
<gene>
    <name evidence="11" type="ORF">FHP91_20690</name>
</gene>
<accession>A0A557QCM7</accession>
<evidence type="ECO:0000256" key="1">
    <source>
        <dbReference type="ARBA" id="ARBA00001947"/>
    </source>
</evidence>
<dbReference type="RefSeq" id="WP_144311347.1">
    <property type="nucleotide sequence ID" value="NZ_VMNK01000026.1"/>
</dbReference>
<dbReference type="PANTHER" id="PTHR21666">
    <property type="entry name" value="PEPTIDASE-RELATED"/>
    <property type="match status" value="1"/>
</dbReference>
<dbReference type="InterPro" id="IPR016047">
    <property type="entry name" value="M23ase_b-sheet_dom"/>
</dbReference>
<evidence type="ECO:0000313" key="11">
    <source>
        <dbReference type="EMBL" id="TVO50679.1"/>
    </source>
</evidence>
<dbReference type="GO" id="GO:0006508">
    <property type="term" value="P:proteolysis"/>
    <property type="evidence" value="ECO:0007669"/>
    <property type="project" value="UniProtKB-KW"/>
</dbReference>
<dbReference type="InterPro" id="IPR045834">
    <property type="entry name" value="Csd3_N2"/>
</dbReference>
<comment type="subcellular location">
    <subcellularLocation>
        <location evidence="2">Cell envelope</location>
    </subcellularLocation>
</comment>
<dbReference type="Gene3D" id="2.70.70.10">
    <property type="entry name" value="Glucose Permease (Domain IIA)"/>
    <property type="match status" value="1"/>
</dbReference>
<evidence type="ECO:0000256" key="4">
    <source>
        <dbReference type="ARBA" id="ARBA00022723"/>
    </source>
</evidence>
<dbReference type="OrthoDB" id="9815245at2"/>
<protein>
    <submittedName>
        <fullName evidence="11">Peptidoglycan DD-metalloendopeptidase family protein</fullName>
    </submittedName>
</protein>
<evidence type="ECO:0000256" key="3">
    <source>
        <dbReference type="ARBA" id="ARBA00022670"/>
    </source>
</evidence>
<evidence type="ECO:0000259" key="9">
    <source>
        <dbReference type="Pfam" id="PF19425"/>
    </source>
</evidence>
<sequence>MLIRKSKILADRADQRAPKLSRRWLSVGIVGALSLTVVAATAVVPNQPANVSTQTITETLGTPQFSIAASSDLPFVHEDRVRRGDTLETIFQRLGVNDAEASRFMRKSDEGRQALRQLRAGKTVTATVAPDGSLIELTLPQTRGEDVFALERDGATFKAKSNQKALTSIVEMRSGTIRHSLFGATEAAGLPDAVATRLADLFGTEIDFRTDLRKDDRFSVVYETLVNEDGRQSGIGRVLAAEFVNQGRRHAVVLYRDKDGREDYYSEDGRSLKQAFLRFPLEFTRVTSGFSQRFHPILKKWRQHKGVDFGAPSGSAIKATSNGTVDFVGTKGGYGKVVIIRHRDKITTLYAHMKGFANGLRRGAAVTQGDIIGYVGQTGWATGPHLHYEFRVSDTAKDPMSIALPTANPLSKSELVAFNTATQMYRKRIELLNPEREIN</sequence>
<proteinExistence type="predicted"/>
<dbReference type="GO" id="GO:0046872">
    <property type="term" value="F:metal ion binding"/>
    <property type="evidence" value="ECO:0007669"/>
    <property type="project" value="UniProtKB-KW"/>
</dbReference>
<dbReference type="InterPro" id="IPR054512">
    <property type="entry name" value="NMB0315-like_N"/>
</dbReference>
<keyword evidence="6" id="KW-0862">Zinc</keyword>
<dbReference type="Pfam" id="PF01551">
    <property type="entry name" value="Peptidase_M23"/>
    <property type="match status" value="1"/>
</dbReference>
<dbReference type="InterPro" id="IPR050570">
    <property type="entry name" value="Cell_wall_metabolism_enzyme"/>
</dbReference>
<dbReference type="Pfam" id="PF22310">
    <property type="entry name" value="NMB0315_dom_I"/>
    <property type="match status" value="1"/>
</dbReference>
<dbReference type="CDD" id="cd12797">
    <property type="entry name" value="M23_peptidase"/>
    <property type="match status" value="1"/>
</dbReference>
<organism evidence="11 12">
    <name type="scientific">Denitromonas halophila</name>
    <dbReference type="NCBI Taxonomy" id="1629404"/>
    <lineage>
        <taxon>Bacteria</taxon>
        <taxon>Pseudomonadati</taxon>
        <taxon>Pseudomonadota</taxon>
        <taxon>Betaproteobacteria</taxon>
        <taxon>Rhodocyclales</taxon>
        <taxon>Zoogloeaceae</taxon>
        <taxon>Denitromonas</taxon>
    </lineage>
</organism>
<dbReference type="EMBL" id="VMNK01000026">
    <property type="protein sequence ID" value="TVO50679.1"/>
    <property type="molecule type" value="Genomic_DNA"/>
</dbReference>
<dbReference type="GO" id="GO:0030313">
    <property type="term" value="C:cell envelope"/>
    <property type="evidence" value="ECO:0007669"/>
    <property type="project" value="UniProtKB-SubCell"/>
</dbReference>
<evidence type="ECO:0000256" key="2">
    <source>
        <dbReference type="ARBA" id="ARBA00004196"/>
    </source>
</evidence>